<feature type="coiled-coil region" evidence="2">
    <location>
        <begin position="109"/>
        <end position="175"/>
    </location>
</feature>
<dbReference type="EMBL" id="VSWD01000013">
    <property type="protein sequence ID" value="KAK3084011.1"/>
    <property type="molecule type" value="Genomic_DNA"/>
</dbReference>
<dbReference type="CDD" id="cd19756">
    <property type="entry name" value="Bbox2"/>
    <property type="match status" value="1"/>
</dbReference>
<dbReference type="SUPFAM" id="SSF101898">
    <property type="entry name" value="NHL repeat"/>
    <property type="match status" value="1"/>
</dbReference>
<dbReference type="Gene3D" id="3.30.160.60">
    <property type="entry name" value="Classic Zinc Finger"/>
    <property type="match status" value="1"/>
</dbReference>
<dbReference type="InterPro" id="IPR047153">
    <property type="entry name" value="TRIM45/56/19-like"/>
</dbReference>
<gene>
    <name evidence="4" type="ORF">FSP39_006686</name>
</gene>
<proteinExistence type="predicted"/>
<dbReference type="PANTHER" id="PTHR25462:SF305">
    <property type="entry name" value="RING-TYPE DOMAIN-CONTAINING PROTEIN"/>
    <property type="match status" value="1"/>
</dbReference>
<dbReference type="Proteomes" id="UP001186944">
    <property type="component" value="Unassembled WGS sequence"/>
</dbReference>
<accession>A0AA88XJH6</accession>
<dbReference type="AlphaFoldDB" id="A0AA88XJH6"/>
<dbReference type="Pfam" id="PF00643">
    <property type="entry name" value="zf-B_box"/>
    <property type="match status" value="1"/>
</dbReference>
<sequence length="550" mass="61509">MALSKSVNLAHAQRAVPCNICEDEVPGEYYCIECKQTLCSQCEKSHKRVAATKNHNIVLRTQVGDIDTTTLTCTDHGDPASCHCEKCNIPVCIKCVTGKHKGHDMSDIFDVLEKEKKLLQDDIKAMQRDLPTLKSHRGEVLTKKENYKKEINKILKDMEDENQAVVKHINKLYKERRDDILCIQDSNLAVFDGVEVEMKTKIISYEKRISEYTDIISKNSLVALRNVVKQKKSLSEIGSKSELPDPPTFVPCNLESIVENLGKLHITASPLKFIPRKQYTSSSSLKSKALKVTTPTIVSKFKCPLLGSPRICITKEGDVWLGGSGSRELVMVDIKGRVLRRRNIQNRPDSLAVMDCGDVIISPDSRDSRSVSRLMRDGREQHVFDTSPSYSDGVSVTAEQKILMCTLDGRVVRTNGDGTNVKQIYKGRDDYSALHAVEDADGNIYISGGANQAVVKINKDGKVLSTITHTTGGRQLGPPWGLVVDKMDNILCADSANYCVYIIDQNQKMRELVGRSHGIQRPIWLAVDNDNNLWITQYYGKVHVVKYLSQ</sequence>
<dbReference type="GO" id="GO:0005654">
    <property type="term" value="C:nucleoplasm"/>
    <property type="evidence" value="ECO:0007669"/>
    <property type="project" value="TreeGrafter"/>
</dbReference>
<comment type="caution">
    <text evidence="4">The sequence shown here is derived from an EMBL/GenBank/DDBJ whole genome shotgun (WGS) entry which is preliminary data.</text>
</comment>
<keyword evidence="1" id="KW-0862">Zinc</keyword>
<dbReference type="PANTHER" id="PTHR25462">
    <property type="entry name" value="BONUS, ISOFORM C-RELATED"/>
    <property type="match status" value="1"/>
</dbReference>
<evidence type="ECO:0000259" key="3">
    <source>
        <dbReference type="PROSITE" id="PS50119"/>
    </source>
</evidence>
<name>A0AA88XJH6_PINIB</name>
<dbReference type="InterPro" id="IPR000315">
    <property type="entry name" value="Znf_B-box"/>
</dbReference>
<keyword evidence="5" id="KW-1185">Reference proteome</keyword>
<feature type="domain" description="B box-type" evidence="3">
    <location>
        <begin position="13"/>
        <end position="60"/>
    </location>
</feature>
<keyword evidence="1" id="KW-0479">Metal-binding</keyword>
<dbReference type="PROSITE" id="PS50119">
    <property type="entry name" value="ZF_BBOX"/>
    <property type="match status" value="2"/>
</dbReference>
<dbReference type="InterPro" id="IPR011042">
    <property type="entry name" value="6-blade_b-propeller_TolB-like"/>
</dbReference>
<evidence type="ECO:0000256" key="1">
    <source>
        <dbReference type="PROSITE-ProRule" id="PRU00024"/>
    </source>
</evidence>
<dbReference type="GO" id="GO:0061630">
    <property type="term" value="F:ubiquitin protein ligase activity"/>
    <property type="evidence" value="ECO:0007669"/>
    <property type="project" value="TreeGrafter"/>
</dbReference>
<dbReference type="SMART" id="SM00336">
    <property type="entry name" value="BBOX"/>
    <property type="match status" value="2"/>
</dbReference>
<organism evidence="4 5">
    <name type="scientific">Pinctada imbricata</name>
    <name type="common">Atlantic pearl-oyster</name>
    <name type="synonym">Pinctada martensii</name>
    <dbReference type="NCBI Taxonomy" id="66713"/>
    <lineage>
        <taxon>Eukaryota</taxon>
        <taxon>Metazoa</taxon>
        <taxon>Spiralia</taxon>
        <taxon>Lophotrochozoa</taxon>
        <taxon>Mollusca</taxon>
        <taxon>Bivalvia</taxon>
        <taxon>Autobranchia</taxon>
        <taxon>Pteriomorphia</taxon>
        <taxon>Pterioida</taxon>
        <taxon>Pterioidea</taxon>
        <taxon>Pteriidae</taxon>
        <taxon>Pinctada</taxon>
    </lineage>
</organism>
<reference evidence="4" key="1">
    <citation type="submission" date="2019-08" db="EMBL/GenBank/DDBJ databases">
        <title>The improved chromosome-level genome for the pearl oyster Pinctada fucata martensii using PacBio sequencing and Hi-C.</title>
        <authorList>
            <person name="Zheng Z."/>
        </authorList>
    </citation>
    <scope>NUCLEOTIDE SEQUENCE</scope>
    <source>
        <strain evidence="4">ZZ-2019</strain>
        <tissue evidence="4">Adductor muscle</tissue>
    </source>
</reference>
<evidence type="ECO:0000313" key="5">
    <source>
        <dbReference type="Proteomes" id="UP001186944"/>
    </source>
</evidence>
<keyword evidence="2" id="KW-0175">Coiled coil</keyword>
<protein>
    <recommendedName>
        <fullName evidence="3">B box-type domain-containing protein</fullName>
    </recommendedName>
</protein>
<evidence type="ECO:0000313" key="4">
    <source>
        <dbReference type="EMBL" id="KAK3084011.1"/>
    </source>
</evidence>
<dbReference type="GO" id="GO:0008270">
    <property type="term" value="F:zinc ion binding"/>
    <property type="evidence" value="ECO:0007669"/>
    <property type="project" value="UniProtKB-KW"/>
</dbReference>
<dbReference type="Gene3D" id="2.120.10.30">
    <property type="entry name" value="TolB, C-terminal domain"/>
    <property type="match status" value="1"/>
</dbReference>
<feature type="domain" description="B box-type" evidence="3">
    <location>
        <begin position="68"/>
        <end position="108"/>
    </location>
</feature>
<evidence type="ECO:0000256" key="2">
    <source>
        <dbReference type="SAM" id="Coils"/>
    </source>
</evidence>
<dbReference type="SUPFAM" id="SSF57845">
    <property type="entry name" value="B-box zinc-binding domain"/>
    <property type="match status" value="1"/>
</dbReference>
<keyword evidence="1" id="KW-0863">Zinc-finger</keyword>